<gene>
    <name evidence="1" type="ORF">GCM10007852_15090</name>
</gene>
<protein>
    <recommendedName>
        <fullName evidence="3">WD40-like Beta Propeller Repeat</fullName>
    </recommendedName>
</protein>
<reference evidence="1" key="2">
    <citation type="submission" date="2023-01" db="EMBL/GenBank/DDBJ databases">
        <title>Draft genome sequence of Agaribacter marinus strain NBRC 110023.</title>
        <authorList>
            <person name="Sun Q."/>
            <person name="Mori K."/>
        </authorList>
    </citation>
    <scope>NUCLEOTIDE SEQUENCE</scope>
    <source>
        <strain evidence="1">NBRC 110023</strain>
    </source>
</reference>
<evidence type="ECO:0000313" key="1">
    <source>
        <dbReference type="EMBL" id="GLR70601.1"/>
    </source>
</evidence>
<dbReference type="AlphaFoldDB" id="A0AA37SZ50"/>
<organism evidence="1 2">
    <name type="scientific">Agaribacter marinus</name>
    <dbReference type="NCBI Taxonomy" id="1431249"/>
    <lineage>
        <taxon>Bacteria</taxon>
        <taxon>Pseudomonadati</taxon>
        <taxon>Pseudomonadota</taxon>
        <taxon>Gammaproteobacteria</taxon>
        <taxon>Alteromonadales</taxon>
        <taxon>Alteromonadaceae</taxon>
        <taxon>Agaribacter</taxon>
    </lineage>
</organism>
<accession>A0AA37SZ50</accession>
<name>A0AA37SZ50_9ALTE</name>
<evidence type="ECO:0000313" key="2">
    <source>
        <dbReference type="Proteomes" id="UP001156601"/>
    </source>
</evidence>
<dbReference type="InterPro" id="IPR011042">
    <property type="entry name" value="6-blade_b-propeller_TolB-like"/>
</dbReference>
<sequence length="328" mass="36429">MKYRVMLFIIFHGFSIDLYAQSPSASDIFIGEIKRSANGLSVVNLKQVTDNVEYTNQPYFFDDKHLYFTQEVKGVDGQASQMDIFRYDVSSNQSTNLTNSSDSEYSATPTPDGVGFSVIKVNSANKQELWQITFSGQPIQQLANAIEPVGYQVWMQDDKVLLFVLGEPHALRMVDPFNPDDAGHVIAESIGPSLHRMPHTQGYTYTVEAAENSNSNSHDHSKATHKMTKGQGASLWLYSPLTGKKQALTNLPVGATYYAWTPNSELLSTVENKLLAMPFLVNRNKRSGLPVESTVFSEVEIEGKACKKGISRLAVSPYDEKIALVCVR</sequence>
<dbReference type="Proteomes" id="UP001156601">
    <property type="component" value="Unassembled WGS sequence"/>
</dbReference>
<keyword evidence="2" id="KW-1185">Reference proteome</keyword>
<comment type="caution">
    <text evidence="1">The sequence shown here is derived from an EMBL/GenBank/DDBJ whole genome shotgun (WGS) entry which is preliminary data.</text>
</comment>
<evidence type="ECO:0008006" key="3">
    <source>
        <dbReference type="Google" id="ProtNLM"/>
    </source>
</evidence>
<dbReference type="RefSeq" id="WP_284216894.1">
    <property type="nucleotide sequence ID" value="NZ_BSOT01000005.1"/>
</dbReference>
<dbReference type="SUPFAM" id="SSF82171">
    <property type="entry name" value="DPP6 N-terminal domain-like"/>
    <property type="match status" value="1"/>
</dbReference>
<reference evidence="1" key="1">
    <citation type="journal article" date="2014" name="Int. J. Syst. Evol. Microbiol.">
        <title>Complete genome sequence of Corynebacterium casei LMG S-19264T (=DSM 44701T), isolated from a smear-ripened cheese.</title>
        <authorList>
            <consortium name="US DOE Joint Genome Institute (JGI-PGF)"/>
            <person name="Walter F."/>
            <person name="Albersmeier A."/>
            <person name="Kalinowski J."/>
            <person name="Ruckert C."/>
        </authorList>
    </citation>
    <scope>NUCLEOTIDE SEQUENCE</scope>
    <source>
        <strain evidence="1">NBRC 110023</strain>
    </source>
</reference>
<dbReference type="EMBL" id="BSOT01000005">
    <property type="protein sequence ID" value="GLR70601.1"/>
    <property type="molecule type" value="Genomic_DNA"/>
</dbReference>
<proteinExistence type="predicted"/>
<dbReference type="Gene3D" id="2.120.10.30">
    <property type="entry name" value="TolB, C-terminal domain"/>
    <property type="match status" value="1"/>
</dbReference>